<dbReference type="SUPFAM" id="SSF51621">
    <property type="entry name" value="Phosphoenolpyruvate/pyruvate domain"/>
    <property type="match status" value="1"/>
</dbReference>
<dbReference type="EMBL" id="JAEMUK010000023">
    <property type="protein sequence ID" value="MBJ7543989.1"/>
    <property type="molecule type" value="Genomic_DNA"/>
</dbReference>
<evidence type="ECO:0000256" key="9">
    <source>
        <dbReference type="ARBA" id="ARBA00022840"/>
    </source>
</evidence>
<evidence type="ECO:0000256" key="1">
    <source>
        <dbReference type="ARBA" id="ARBA00001958"/>
    </source>
</evidence>
<keyword evidence="10 14" id="KW-0460">Magnesium</keyword>
<dbReference type="AlphaFoldDB" id="A0A8I1GFR1"/>
<dbReference type="InterPro" id="IPR018209">
    <property type="entry name" value="Pyrv_Knase_AS"/>
</dbReference>
<dbReference type="NCBIfam" id="NF004491">
    <property type="entry name" value="PRK05826.1"/>
    <property type="match status" value="1"/>
</dbReference>
<dbReference type="InterPro" id="IPR015813">
    <property type="entry name" value="Pyrv/PenolPyrv_kinase-like_dom"/>
</dbReference>
<dbReference type="RefSeq" id="WP_037241970.1">
    <property type="nucleotide sequence ID" value="NZ_JAEMUK010000023.1"/>
</dbReference>
<organism evidence="17 18">
    <name type="scientific">Rhodomicrobium udaipurense</name>
    <dbReference type="NCBI Taxonomy" id="1202716"/>
    <lineage>
        <taxon>Bacteria</taxon>
        <taxon>Pseudomonadati</taxon>
        <taxon>Pseudomonadota</taxon>
        <taxon>Alphaproteobacteria</taxon>
        <taxon>Hyphomicrobiales</taxon>
        <taxon>Hyphomicrobiaceae</taxon>
        <taxon>Rhodomicrobium</taxon>
    </lineage>
</organism>
<evidence type="ECO:0000256" key="8">
    <source>
        <dbReference type="ARBA" id="ARBA00022777"/>
    </source>
</evidence>
<comment type="caution">
    <text evidence="17">The sequence shown here is derived from an EMBL/GenBank/DDBJ whole genome shotgun (WGS) entry which is preliminary data.</text>
</comment>
<reference evidence="17 18" key="1">
    <citation type="submission" date="2020-12" db="EMBL/GenBank/DDBJ databases">
        <title>Revised draft genomes of Rhodomicrobium vannielii ATCC 17100 and Rhodomicrobium udaipurense JA643.</title>
        <authorList>
            <person name="Conners E.M."/>
            <person name="Davenport E.J."/>
            <person name="Bose A."/>
        </authorList>
    </citation>
    <scope>NUCLEOTIDE SEQUENCE [LARGE SCALE GENOMIC DNA]</scope>
    <source>
        <strain evidence="17 18">JA643</strain>
    </source>
</reference>
<accession>A0A8I1GFR1</accession>
<evidence type="ECO:0000256" key="14">
    <source>
        <dbReference type="RuleBase" id="RU000504"/>
    </source>
</evidence>
<comment type="cofactor">
    <cofactor evidence="1">
        <name>K(+)</name>
        <dbReference type="ChEBI" id="CHEBI:29103"/>
    </cofactor>
</comment>
<dbReference type="GO" id="GO:0030955">
    <property type="term" value="F:potassium ion binding"/>
    <property type="evidence" value="ECO:0007669"/>
    <property type="project" value="UniProtKB-UniRule"/>
</dbReference>
<dbReference type="PRINTS" id="PR01050">
    <property type="entry name" value="PYRUVTKNASE"/>
</dbReference>
<dbReference type="Proteomes" id="UP000623250">
    <property type="component" value="Unassembled WGS sequence"/>
</dbReference>
<comment type="catalytic activity">
    <reaction evidence="14">
        <text>pyruvate + ATP = phosphoenolpyruvate + ADP + H(+)</text>
        <dbReference type="Rhea" id="RHEA:18157"/>
        <dbReference type="ChEBI" id="CHEBI:15361"/>
        <dbReference type="ChEBI" id="CHEBI:15378"/>
        <dbReference type="ChEBI" id="CHEBI:30616"/>
        <dbReference type="ChEBI" id="CHEBI:58702"/>
        <dbReference type="ChEBI" id="CHEBI:456216"/>
        <dbReference type="EC" id="2.7.1.40"/>
    </reaction>
</comment>
<dbReference type="Gene3D" id="3.20.20.60">
    <property type="entry name" value="Phosphoenolpyruvate-binding domains"/>
    <property type="match status" value="1"/>
</dbReference>
<evidence type="ECO:0000256" key="4">
    <source>
        <dbReference type="ARBA" id="ARBA00012142"/>
    </source>
</evidence>
<dbReference type="GO" id="GO:0005524">
    <property type="term" value="F:ATP binding"/>
    <property type="evidence" value="ECO:0007669"/>
    <property type="project" value="UniProtKB-KW"/>
</dbReference>
<protein>
    <recommendedName>
        <fullName evidence="4 13">Pyruvate kinase</fullName>
        <ecNumber evidence="4 13">2.7.1.40</ecNumber>
    </recommendedName>
</protein>
<gene>
    <name evidence="17" type="primary">pyk</name>
    <name evidence="17" type="ORF">JDN41_10505</name>
</gene>
<dbReference type="SUPFAM" id="SSF50800">
    <property type="entry name" value="PK beta-barrel domain-like"/>
    <property type="match status" value="1"/>
</dbReference>
<keyword evidence="12 17" id="KW-0670">Pyruvate</keyword>
<keyword evidence="7" id="KW-0547">Nucleotide-binding</keyword>
<dbReference type="InterPro" id="IPR015795">
    <property type="entry name" value="Pyrv_Knase_C"/>
</dbReference>
<dbReference type="PROSITE" id="PS00110">
    <property type="entry name" value="PYRUVATE_KINASE"/>
    <property type="match status" value="1"/>
</dbReference>
<dbReference type="GO" id="GO:0016301">
    <property type="term" value="F:kinase activity"/>
    <property type="evidence" value="ECO:0007669"/>
    <property type="project" value="UniProtKB-KW"/>
</dbReference>
<dbReference type="InterPro" id="IPR015806">
    <property type="entry name" value="Pyrv_Knase_insert_dom_sf"/>
</dbReference>
<proteinExistence type="inferred from homology"/>
<evidence type="ECO:0000256" key="3">
    <source>
        <dbReference type="ARBA" id="ARBA00008663"/>
    </source>
</evidence>
<dbReference type="GO" id="GO:0004743">
    <property type="term" value="F:pyruvate kinase activity"/>
    <property type="evidence" value="ECO:0007669"/>
    <property type="project" value="UniProtKB-UniRule"/>
</dbReference>
<dbReference type="InterPro" id="IPR040442">
    <property type="entry name" value="Pyrv_kinase-like_dom_sf"/>
</dbReference>
<evidence type="ECO:0000256" key="10">
    <source>
        <dbReference type="ARBA" id="ARBA00022842"/>
    </source>
</evidence>
<dbReference type="Gene3D" id="2.40.33.10">
    <property type="entry name" value="PK beta-barrel domain-like"/>
    <property type="match status" value="1"/>
</dbReference>
<comment type="pathway">
    <text evidence="2 14">Carbohydrate degradation; glycolysis; pyruvate from D-glyceraldehyde 3-phosphate: step 5/5.</text>
</comment>
<keyword evidence="6" id="KW-0479">Metal-binding</keyword>
<dbReference type="NCBIfam" id="NF004886">
    <property type="entry name" value="PRK06247.1"/>
    <property type="match status" value="1"/>
</dbReference>
<dbReference type="Gene3D" id="3.40.1380.20">
    <property type="entry name" value="Pyruvate kinase, C-terminal domain"/>
    <property type="match status" value="1"/>
</dbReference>
<dbReference type="SUPFAM" id="SSF52935">
    <property type="entry name" value="PK C-terminal domain-like"/>
    <property type="match status" value="1"/>
</dbReference>
<evidence type="ECO:0000256" key="7">
    <source>
        <dbReference type="ARBA" id="ARBA00022741"/>
    </source>
</evidence>
<evidence type="ECO:0000256" key="12">
    <source>
        <dbReference type="ARBA" id="ARBA00023317"/>
    </source>
</evidence>
<dbReference type="UniPathway" id="UPA00109">
    <property type="reaction ID" value="UER00188"/>
</dbReference>
<dbReference type="Pfam" id="PF00224">
    <property type="entry name" value="PK"/>
    <property type="match status" value="1"/>
</dbReference>
<dbReference type="PANTHER" id="PTHR11817">
    <property type="entry name" value="PYRUVATE KINASE"/>
    <property type="match status" value="1"/>
</dbReference>
<evidence type="ECO:0000313" key="18">
    <source>
        <dbReference type="Proteomes" id="UP000623250"/>
    </source>
</evidence>
<evidence type="ECO:0000259" key="16">
    <source>
        <dbReference type="Pfam" id="PF02887"/>
    </source>
</evidence>
<dbReference type="NCBIfam" id="NF004978">
    <property type="entry name" value="PRK06354.1"/>
    <property type="match status" value="1"/>
</dbReference>
<dbReference type="FunFam" id="2.40.33.10:FF:000001">
    <property type="entry name" value="Pyruvate kinase"/>
    <property type="match status" value="1"/>
</dbReference>
<dbReference type="InterPro" id="IPR036918">
    <property type="entry name" value="Pyrv_Knase_C_sf"/>
</dbReference>
<keyword evidence="5 14" id="KW-0808">Transferase</keyword>
<comment type="similarity">
    <text evidence="3 14">Belongs to the pyruvate kinase family.</text>
</comment>
<evidence type="ECO:0000256" key="5">
    <source>
        <dbReference type="ARBA" id="ARBA00022679"/>
    </source>
</evidence>
<feature type="domain" description="Pyruvate kinase C-terminal" evidence="16">
    <location>
        <begin position="354"/>
        <end position="466"/>
    </location>
</feature>
<evidence type="ECO:0000259" key="15">
    <source>
        <dbReference type="Pfam" id="PF00224"/>
    </source>
</evidence>
<evidence type="ECO:0000256" key="2">
    <source>
        <dbReference type="ARBA" id="ARBA00004997"/>
    </source>
</evidence>
<dbReference type="InterPro" id="IPR015793">
    <property type="entry name" value="Pyrv_Knase_brl"/>
</dbReference>
<dbReference type="InterPro" id="IPR011037">
    <property type="entry name" value="Pyrv_Knase-like_insert_dom_sf"/>
</dbReference>
<dbReference type="EC" id="2.7.1.40" evidence="4 13"/>
<evidence type="ECO:0000313" key="17">
    <source>
        <dbReference type="EMBL" id="MBJ7543989.1"/>
    </source>
</evidence>
<keyword evidence="11 14" id="KW-0324">Glycolysis</keyword>
<evidence type="ECO:0000256" key="6">
    <source>
        <dbReference type="ARBA" id="ARBA00022723"/>
    </source>
</evidence>
<dbReference type="InterPro" id="IPR001697">
    <property type="entry name" value="Pyr_Knase"/>
</dbReference>
<sequence length="477" mass="51248">MKRKRRVKIIATLGPSTSTPEQLERLVVAGADVFRINMSHSSHDDMRTYIAALRDLESKYGPIAILADLQGPKLRISSIAEGSIQLERGQTIIFDANHTPGTIDRVGLLHPEIYAAAEPGHTLLIDDGKLHMRVLDARPGRIVAEAITGGVLSSRKGVNLPDAILPLASMTPKDRLDCEAALEAGVDWIAISFVQRVHDVRDVRAIVGDRAAIMAKIERRSAIAEIDEILRESDGVMVARGDLGVEMPLEQVPGLQKQLLRAGRDLGKPVVVATQMLESMTSSPVPTRAEVSDVATAVFEGADAVMLSAESATGAYPVEAVATMDRVAREVEKDVNYESILHFRGTPSDKTAADAISAAAASIAETLKLKAIFCYTATGKTGLRVARQRPAQPIVVLTPVIETARRLNLVWGLHCVQTSDPANTGEMVRGAEEVARASGYADDGDRVLVCAGVPFKRPGSTNMLRIFTIGEDSGKPH</sequence>
<dbReference type="Pfam" id="PF02887">
    <property type="entry name" value="PK_C"/>
    <property type="match status" value="1"/>
</dbReference>
<feature type="domain" description="Pyruvate kinase barrel" evidence="15">
    <location>
        <begin position="5"/>
        <end position="321"/>
    </location>
</feature>
<keyword evidence="8 14" id="KW-0418">Kinase</keyword>
<name>A0A8I1GFR1_9HYPH</name>
<evidence type="ECO:0000256" key="13">
    <source>
        <dbReference type="NCBIfam" id="TIGR01064"/>
    </source>
</evidence>
<evidence type="ECO:0000256" key="11">
    <source>
        <dbReference type="ARBA" id="ARBA00023152"/>
    </source>
</evidence>
<keyword evidence="9" id="KW-0067">ATP-binding</keyword>
<dbReference type="NCBIfam" id="TIGR01064">
    <property type="entry name" value="pyruv_kin"/>
    <property type="match status" value="1"/>
</dbReference>
<keyword evidence="18" id="KW-1185">Reference proteome</keyword>
<dbReference type="GO" id="GO:0000287">
    <property type="term" value="F:magnesium ion binding"/>
    <property type="evidence" value="ECO:0007669"/>
    <property type="project" value="UniProtKB-UniRule"/>
</dbReference>